<protein>
    <submittedName>
        <fullName evidence="2">Uncharacterized protein</fullName>
    </submittedName>
</protein>
<reference evidence="3" key="1">
    <citation type="journal article" date="2019" name="Int. J. Syst. Evol. Microbiol.">
        <title>The Global Catalogue of Microorganisms (GCM) 10K type strain sequencing project: providing services to taxonomists for standard genome sequencing and annotation.</title>
        <authorList>
            <consortium name="The Broad Institute Genomics Platform"/>
            <consortium name="The Broad Institute Genome Sequencing Center for Infectious Disease"/>
            <person name="Wu L."/>
            <person name="Ma J."/>
        </authorList>
    </citation>
    <scope>NUCLEOTIDE SEQUENCE [LARGE SCALE GENOMIC DNA]</scope>
    <source>
        <strain evidence="3">JCM 18303</strain>
    </source>
</reference>
<evidence type="ECO:0000256" key="1">
    <source>
        <dbReference type="SAM" id="Phobius"/>
    </source>
</evidence>
<dbReference type="InterPro" id="IPR045428">
    <property type="entry name" value="EACC1"/>
</dbReference>
<keyword evidence="1" id="KW-0812">Transmembrane</keyword>
<evidence type="ECO:0000313" key="3">
    <source>
        <dbReference type="Proteomes" id="UP001428817"/>
    </source>
</evidence>
<gene>
    <name evidence="2" type="ORF">GCM10023321_75470</name>
</gene>
<dbReference type="EMBL" id="BAABJP010000056">
    <property type="protein sequence ID" value="GAA5173568.1"/>
    <property type="molecule type" value="Genomic_DNA"/>
</dbReference>
<keyword evidence="1" id="KW-0472">Membrane</keyword>
<proteinExistence type="predicted"/>
<dbReference type="Proteomes" id="UP001428817">
    <property type="component" value="Unassembled WGS sequence"/>
</dbReference>
<keyword evidence="3" id="KW-1185">Reference proteome</keyword>
<dbReference type="RefSeq" id="WP_185066381.1">
    <property type="nucleotide sequence ID" value="NZ_BAABJP010000056.1"/>
</dbReference>
<name>A0ABP9RAJ1_9PSEU</name>
<keyword evidence="1" id="KW-1133">Transmembrane helix</keyword>
<accession>A0ABP9RAJ1</accession>
<sequence length="122" mass="12768">MAVALRIDGSGDPADLRSLNSWLSGRNELRGRVSRRSRAPEPGTMGSVTDVLVVALGPSGVAAALASVLISWIKQRTGEVTLRATCACGRETTIEAKQVPNPTPEAIADLAATLHHCPRAAE</sequence>
<evidence type="ECO:0000313" key="2">
    <source>
        <dbReference type="EMBL" id="GAA5173568.1"/>
    </source>
</evidence>
<feature type="transmembrane region" description="Helical" evidence="1">
    <location>
        <begin position="51"/>
        <end position="73"/>
    </location>
</feature>
<comment type="caution">
    <text evidence="2">The sequence shown here is derived from an EMBL/GenBank/DDBJ whole genome shotgun (WGS) entry which is preliminary data.</text>
</comment>
<dbReference type="Pfam" id="PF19953">
    <property type="entry name" value="EACC1"/>
    <property type="match status" value="1"/>
</dbReference>
<organism evidence="2 3">
    <name type="scientific">Pseudonocardia eucalypti</name>
    <dbReference type="NCBI Taxonomy" id="648755"/>
    <lineage>
        <taxon>Bacteria</taxon>
        <taxon>Bacillati</taxon>
        <taxon>Actinomycetota</taxon>
        <taxon>Actinomycetes</taxon>
        <taxon>Pseudonocardiales</taxon>
        <taxon>Pseudonocardiaceae</taxon>
        <taxon>Pseudonocardia</taxon>
    </lineage>
</organism>